<evidence type="ECO:0000256" key="7">
    <source>
        <dbReference type="ARBA" id="ARBA00022989"/>
    </source>
</evidence>
<protein>
    <submittedName>
        <fullName evidence="17">Discoidin domain receptor tyrosine kinase 2</fullName>
    </submittedName>
</protein>
<reference evidence="17" key="2">
    <citation type="submission" date="2025-08" db="UniProtKB">
        <authorList>
            <consortium name="Ensembl"/>
        </authorList>
    </citation>
    <scope>IDENTIFICATION</scope>
    <source>
        <strain evidence="17">Thorbecke</strain>
    </source>
</reference>
<evidence type="ECO:0000256" key="9">
    <source>
        <dbReference type="ARBA" id="ARBA00023157"/>
    </source>
</evidence>
<dbReference type="Gene3D" id="2.60.120.1190">
    <property type="match status" value="1"/>
</dbReference>
<dbReference type="GeneTree" id="ENSGT00940000154842"/>
<organism evidence="17 18">
    <name type="scientific">Oryctolagus cuniculus</name>
    <name type="common">Rabbit</name>
    <dbReference type="NCBI Taxonomy" id="9986"/>
    <lineage>
        <taxon>Eukaryota</taxon>
        <taxon>Metazoa</taxon>
        <taxon>Chordata</taxon>
        <taxon>Craniata</taxon>
        <taxon>Vertebrata</taxon>
        <taxon>Euteleostomi</taxon>
        <taxon>Mammalia</taxon>
        <taxon>Eutheria</taxon>
        <taxon>Euarchontoglires</taxon>
        <taxon>Glires</taxon>
        <taxon>Lagomorpha</taxon>
        <taxon>Leporidae</taxon>
        <taxon>Oryctolagus</taxon>
    </lineage>
</organism>
<evidence type="ECO:0000256" key="6">
    <source>
        <dbReference type="ARBA" id="ARBA00022840"/>
    </source>
</evidence>
<dbReference type="Pfam" id="PF21114">
    <property type="entry name" value="DDR1-2_DS-like"/>
    <property type="match status" value="1"/>
</dbReference>
<dbReference type="SMART" id="SM00231">
    <property type="entry name" value="FA58C"/>
    <property type="match status" value="1"/>
</dbReference>
<feature type="compositionally biased region" description="Low complexity" evidence="13">
    <location>
        <begin position="472"/>
        <end position="486"/>
    </location>
</feature>
<keyword evidence="11" id="KW-0325">Glycoprotein</keyword>
<dbReference type="EMBL" id="AAGW02000229">
    <property type="status" value="NOT_ANNOTATED_CDS"/>
    <property type="molecule type" value="Genomic_DNA"/>
</dbReference>
<proteinExistence type="inferred from homology"/>
<keyword evidence="3 14" id="KW-0812">Transmembrane</keyword>
<keyword evidence="10" id="KW-0675">Receptor</keyword>
<dbReference type="PANTHER" id="PTHR44442:SF1">
    <property type="entry name" value="3-KETO-STEROID REDUCTASE_17-BETA-HYDROXYSTEROID DEHYDROGENASE 7"/>
    <property type="match status" value="1"/>
</dbReference>
<evidence type="ECO:0000256" key="14">
    <source>
        <dbReference type="SAM" id="Phobius"/>
    </source>
</evidence>
<dbReference type="EMBL" id="AAGW02000227">
    <property type="status" value="NOT_ANNOTATED_CDS"/>
    <property type="molecule type" value="Genomic_DNA"/>
</dbReference>
<feature type="transmembrane region" description="Helical" evidence="14">
    <location>
        <begin position="417"/>
        <end position="438"/>
    </location>
</feature>
<keyword evidence="5" id="KW-0547">Nucleotide-binding</keyword>
<dbReference type="InterPro" id="IPR052834">
    <property type="entry name" value="3KSR/17beta-HSD"/>
</dbReference>
<evidence type="ECO:0000256" key="3">
    <source>
        <dbReference type="ARBA" id="ARBA00022692"/>
    </source>
</evidence>
<evidence type="ECO:0000256" key="8">
    <source>
        <dbReference type="ARBA" id="ARBA00023136"/>
    </source>
</evidence>
<dbReference type="GO" id="GO:0005524">
    <property type="term" value="F:ATP binding"/>
    <property type="evidence" value="ECO:0007669"/>
    <property type="project" value="UniProtKB-KW"/>
</dbReference>
<evidence type="ECO:0000256" key="13">
    <source>
        <dbReference type="SAM" id="MobiDB-lite"/>
    </source>
</evidence>
<dbReference type="FunFam" id="2.60.120.260:FF:000007">
    <property type="entry name" value="Discoidin domain receptor tyrosine kinase 1"/>
    <property type="match status" value="1"/>
</dbReference>
<dbReference type="InterPro" id="IPR048525">
    <property type="entry name" value="DDR1-2_DS-like"/>
</dbReference>
<dbReference type="FunFam" id="2.60.120.1190:FF:000001">
    <property type="entry name" value="Discoidin domain receptor tyrosine kinase 2"/>
    <property type="match status" value="1"/>
</dbReference>
<keyword evidence="6" id="KW-0067">ATP-binding</keyword>
<dbReference type="Gene3D" id="3.30.200.20">
    <property type="entry name" value="Phosphorylase Kinase, domain 1"/>
    <property type="match status" value="1"/>
</dbReference>
<dbReference type="CDD" id="cd00057">
    <property type="entry name" value="FA58C"/>
    <property type="match status" value="1"/>
</dbReference>
<evidence type="ECO:0000259" key="16">
    <source>
        <dbReference type="PROSITE" id="PS50022"/>
    </source>
</evidence>
<comment type="similarity">
    <text evidence="12">Belongs to the protein kinase superfamily. Tyr protein kinase family. Insulin receptor subfamily.</text>
</comment>
<dbReference type="EMBL" id="AAGW02000232">
    <property type="status" value="NOT_ANNOTATED_CDS"/>
    <property type="molecule type" value="Genomic_DNA"/>
</dbReference>
<evidence type="ECO:0000313" key="18">
    <source>
        <dbReference type="Proteomes" id="UP000001811"/>
    </source>
</evidence>
<sequence length="821" mass="91435">MEIAGWLQAPVPTPSSEMRLVPRMPLRLLLLLPLLSSAQAQVNPAICRYPLGMSGGHIPDEDITASSQWSESTAARYGRLDSEEGDGAWCPEIPVEPDDLKEFLQIDLHTLHFITLVGTQGRHAGGHGIEFAPMYKINYSRDGTRWISWRNRHGKQVLDGNSNPYDICLKDLEPPIVARFVRFIPVTDHSMNVCMRVELYGCVWLDGLVSYNAPAGQQFVLPGGSIIYLNDSVYDGAVGYSMTEGLGQLTDGVSGLDDFTQTHEYHVWPGYDYVGWRNESATNGYIEIMFEFDRIRNFTTMKVHCNNMFAKGVKIFKEVQCYFRSEANEWEPNAVSFPLVLDDVNPSARFVTVPLHHRMASAIKCQYHFADTWMMFSEITFQSDAAMYNNSGALSPSPMAPTTYDPMLKVDDSNTRILIGCLVAIIFILLAIIVIILWRQFWQKMLEKASRRMLDDEMTVSLSLPSESSMFNNNRSSSPSEQESNSTYDRIFPLRPDYQEPSRLIRKLPEFAPGEEESGCSSVVKPVQPSGPEGVPHYAEADIVNLQGVTGGNTYSVPAVTMDLLSGKDVAVEEFPRKLLTFKEKLGEGQFGEVHLCEVEGMEKFKDKDFALDVSTNQPVLVAVKMLRADANKNASGIGLALCKRLLTVDDGLHLCLACRNMGKAKAARAALLASHSGAQVTMVQVDVGDLQSVFRAADELKQRFQRLDYVYLNAGIMPNPQLNVRALFSGLFSRKVIHMFSTAEGLLTQGDRLTADGLQEVFETNIFGHFILVRISLESGEANTEALFRHRIQNSENMKLSLASNSIEVAGKPLLNISCL</sequence>
<dbReference type="InterPro" id="IPR002347">
    <property type="entry name" value="SDR_fam"/>
</dbReference>
<evidence type="ECO:0000256" key="15">
    <source>
        <dbReference type="SAM" id="SignalP"/>
    </source>
</evidence>
<feature type="region of interest" description="Disordered" evidence="13">
    <location>
        <begin position="469"/>
        <end position="488"/>
    </location>
</feature>
<keyword evidence="4 15" id="KW-0732">Signal</keyword>
<keyword evidence="2" id="KW-1003">Cell membrane</keyword>
<keyword evidence="9" id="KW-1015">Disulfide bond</keyword>
<dbReference type="Gene3D" id="3.40.50.720">
    <property type="entry name" value="NAD(P)-binding Rossmann-like Domain"/>
    <property type="match status" value="1"/>
</dbReference>
<reference evidence="17" key="3">
    <citation type="submission" date="2025-09" db="UniProtKB">
        <authorList>
            <consortium name="Ensembl"/>
        </authorList>
    </citation>
    <scope>IDENTIFICATION</scope>
    <source>
        <strain evidence="17">Thorbecke</strain>
    </source>
</reference>
<evidence type="ECO:0000313" key="17">
    <source>
        <dbReference type="Ensembl" id="ENSOCUP00000046424.1"/>
    </source>
</evidence>
<dbReference type="Pfam" id="PF00106">
    <property type="entry name" value="adh_short"/>
    <property type="match status" value="1"/>
</dbReference>
<dbReference type="InterPro" id="IPR000421">
    <property type="entry name" value="FA58C"/>
</dbReference>
<dbReference type="EMBL" id="AAGW02000231">
    <property type="status" value="NOT_ANNOTATED_CDS"/>
    <property type="molecule type" value="Genomic_DNA"/>
</dbReference>
<dbReference type="SUPFAM" id="SSF49785">
    <property type="entry name" value="Galactose-binding domain-like"/>
    <property type="match status" value="1"/>
</dbReference>
<dbReference type="InterPro" id="IPR036291">
    <property type="entry name" value="NAD(P)-bd_dom_sf"/>
</dbReference>
<feature type="domain" description="F5/8 type C" evidence="16">
    <location>
        <begin position="47"/>
        <end position="202"/>
    </location>
</feature>
<feature type="signal peptide" evidence="15">
    <location>
        <begin position="1"/>
        <end position="40"/>
    </location>
</feature>
<dbReference type="GO" id="GO:0000253">
    <property type="term" value="F:3-beta-hydroxysteroid 3-dehydrogenase (NADP+) activity"/>
    <property type="evidence" value="ECO:0007669"/>
    <property type="project" value="TreeGrafter"/>
</dbReference>
<evidence type="ECO:0000256" key="2">
    <source>
        <dbReference type="ARBA" id="ARBA00022475"/>
    </source>
</evidence>
<evidence type="ECO:0000256" key="12">
    <source>
        <dbReference type="ARBA" id="ARBA00061639"/>
    </source>
</evidence>
<dbReference type="Bgee" id="ENSOCUG00000011443">
    <property type="expression patterns" value="Expressed in skin of back and 15 other cell types or tissues"/>
</dbReference>
<gene>
    <name evidence="17" type="primary">DDR2</name>
</gene>
<dbReference type="GO" id="GO:0005789">
    <property type="term" value="C:endoplasmic reticulum membrane"/>
    <property type="evidence" value="ECO:0007669"/>
    <property type="project" value="TreeGrafter"/>
</dbReference>
<evidence type="ECO:0000256" key="5">
    <source>
        <dbReference type="ARBA" id="ARBA00022741"/>
    </source>
</evidence>
<dbReference type="Ensembl" id="ENSOCUT00000047361.1">
    <property type="protein sequence ID" value="ENSOCUP00000046424.1"/>
    <property type="gene ID" value="ENSOCUG00000011443.4"/>
</dbReference>
<dbReference type="EMBL" id="AAGW02000228">
    <property type="status" value="NOT_ANNOTATED_CDS"/>
    <property type="molecule type" value="Genomic_DNA"/>
</dbReference>
<accession>A0A5F9DLS8</accession>
<feature type="chain" id="PRO_5023862658" evidence="15">
    <location>
        <begin position="41"/>
        <end position="821"/>
    </location>
</feature>
<dbReference type="PROSITE" id="PS01285">
    <property type="entry name" value="FA58C_1"/>
    <property type="match status" value="1"/>
</dbReference>
<dbReference type="SUPFAM" id="SSF51735">
    <property type="entry name" value="NAD(P)-binding Rossmann-fold domains"/>
    <property type="match status" value="1"/>
</dbReference>
<comment type="subcellular location">
    <subcellularLocation>
        <location evidence="1">Cell membrane</location>
        <topology evidence="1">Single-pass type I membrane protein</topology>
    </subcellularLocation>
</comment>
<evidence type="ECO:0000256" key="4">
    <source>
        <dbReference type="ARBA" id="ARBA00022729"/>
    </source>
</evidence>
<dbReference type="PROSITE" id="PS50022">
    <property type="entry name" value="FA58C_3"/>
    <property type="match status" value="1"/>
</dbReference>
<name>A0A5F9DLS8_RABIT</name>
<dbReference type="Proteomes" id="UP000001811">
    <property type="component" value="Chromosome 13"/>
</dbReference>
<evidence type="ECO:0000256" key="11">
    <source>
        <dbReference type="ARBA" id="ARBA00023180"/>
    </source>
</evidence>
<dbReference type="AlphaFoldDB" id="A0A5F9DLS8"/>
<dbReference type="InterPro" id="IPR008979">
    <property type="entry name" value="Galactose-bd-like_sf"/>
</dbReference>
<dbReference type="GO" id="GO:0005886">
    <property type="term" value="C:plasma membrane"/>
    <property type="evidence" value="ECO:0007669"/>
    <property type="project" value="UniProtKB-SubCell"/>
</dbReference>
<evidence type="ECO:0000256" key="1">
    <source>
        <dbReference type="ARBA" id="ARBA00004251"/>
    </source>
</evidence>
<dbReference type="GO" id="GO:0047024">
    <property type="term" value="F:5-alpha-androstane-3-beta,17-beta-diol dehydrogenase (NADP+) activity"/>
    <property type="evidence" value="ECO:0007669"/>
    <property type="project" value="TreeGrafter"/>
</dbReference>
<evidence type="ECO:0000256" key="10">
    <source>
        <dbReference type="ARBA" id="ARBA00023170"/>
    </source>
</evidence>
<dbReference type="EMBL" id="AAGW02000230">
    <property type="status" value="NOT_ANNOTATED_CDS"/>
    <property type="molecule type" value="Genomic_DNA"/>
</dbReference>
<dbReference type="GO" id="GO:0006695">
    <property type="term" value="P:cholesterol biosynthetic process"/>
    <property type="evidence" value="ECO:0007669"/>
    <property type="project" value="TreeGrafter"/>
</dbReference>
<dbReference type="PROSITE" id="PS01286">
    <property type="entry name" value="FA58C_2"/>
    <property type="match status" value="1"/>
</dbReference>
<keyword evidence="7 14" id="KW-1133">Transmembrane helix</keyword>
<dbReference type="Pfam" id="PF00754">
    <property type="entry name" value="F5_F8_type_C"/>
    <property type="match status" value="1"/>
</dbReference>
<dbReference type="Gene3D" id="2.60.120.260">
    <property type="entry name" value="Galactose-binding domain-like"/>
    <property type="match status" value="1"/>
</dbReference>
<keyword evidence="8 14" id="KW-0472">Membrane</keyword>
<keyword evidence="18" id="KW-1185">Reference proteome</keyword>
<dbReference type="GO" id="GO:0004303">
    <property type="term" value="F:estradiol 17-beta-dehydrogenase [NAD(P)+] activity"/>
    <property type="evidence" value="ECO:0007669"/>
    <property type="project" value="TreeGrafter"/>
</dbReference>
<dbReference type="PANTHER" id="PTHR44442">
    <property type="entry name" value="3-KETO-STEROID REDUCTASE"/>
    <property type="match status" value="1"/>
</dbReference>
<reference evidence="17 18" key="1">
    <citation type="journal article" date="2011" name="Nature">
        <title>A high-resolution map of human evolutionary constraint using 29 mammals.</title>
        <authorList>
            <person name="Lindblad-Toh K."/>
            <person name="Garber M."/>
            <person name="Zuk O."/>
            <person name="Lin M.F."/>
            <person name="Parker B.J."/>
            <person name="Washietl S."/>
            <person name="Kheradpour P."/>
            <person name="Ernst J."/>
            <person name="Jordan G."/>
            <person name="Mauceli E."/>
            <person name="Ward L.D."/>
            <person name="Lowe C.B."/>
            <person name="Holloway A.K."/>
            <person name="Clamp M."/>
            <person name="Gnerre S."/>
            <person name="Alfoldi J."/>
            <person name="Beal K."/>
            <person name="Chang J."/>
            <person name="Clawson H."/>
            <person name="Cuff J."/>
            <person name="Di Palma F."/>
            <person name="Fitzgerald S."/>
            <person name="Flicek P."/>
            <person name="Guttman M."/>
            <person name="Hubisz M.J."/>
            <person name="Jaffe D.B."/>
            <person name="Jungreis I."/>
            <person name="Kent W.J."/>
            <person name="Kostka D."/>
            <person name="Lara M."/>
            <person name="Martins A.L."/>
            <person name="Massingham T."/>
            <person name="Moltke I."/>
            <person name="Raney B.J."/>
            <person name="Rasmussen M.D."/>
            <person name="Robinson J."/>
            <person name="Stark A."/>
            <person name="Vilella A.J."/>
            <person name="Wen J."/>
            <person name="Xie X."/>
            <person name="Zody M.C."/>
            <person name="Baldwin J."/>
            <person name="Bloom T."/>
            <person name="Chin C.W."/>
            <person name="Heiman D."/>
            <person name="Nicol R."/>
            <person name="Nusbaum C."/>
            <person name="Young S."/>
            <person name="Wilkinson J."/>
            <person name="Worley K.C."/>
            <person name="Kovar C.L."/>
            <person name="Muzny D.M."/>
            <person name="Gibbs R.A."/>
            <person name="Cree A."/>
            <person name="Dihn H.H."/>
            <person name="Fowler G."/>
            <person name="Jhangiani S."/>
            <person name="Joshi V."/>
            <person name="Lee S."/>
            <person name="Lewis L.R."/>
            <person name="Nazareth L.V."/>
            <person name="Okwuonu G."/>
            <person name="Santibanez J."/>
            <person name="Warren W.C."/>
            <person name="Mardis E.R."/>
            <person name="Weinstock G.M."/>
            <person name="Wilson R.K."/>
            <person name="Delehaunty K."/>
            <person name="Dooling D."/>
            <person name="Fronik C."/>
            <person name="Fulton L."/>
            <person name="Fulton B."/>
            <person name="Graves T."/>
            <person name="Minx P."/>
            <person name="Sodergren E."/>
            <person name="Birney E."/>
            <person name="Margulies E.H."/>
            <person name="Herrero J."/>
            <person name="Green E.D."/>
            <person name="Haussler D."/>
            <person name="Siepel A."/>
            <person name="Goldman N."/>
            <person name="Pollard K.S."/>
            <person name="Pedersen J.S."/>
            <person name="Lander E.S."/>
            <person name="Kellis M."/>
        </authorList>
    </citation>
    <scope>NUCLEOTIDE SEQUENCE [LARGE SCALE GENOMIC DNA]</scope>
    <source>
        <strain evidence="17 18">Thorbecke inbred</strain>
    </source>
</reference>